<dbReference type="GO" id="GO:0022857">
    <property type="term" value="F:transmembrane transporter activity"/>
    <property type="evidence" value="ECO:0007669"/>
    <property type="project" value="InterPro"/>
</dbReference>
<accession>A0A7T1B041</accession>
<keyword evidence="4 7" id="KW-0812">Transmembrane</keyword>
<evidence type="ECO:0000259" key="8">
    <source>
        <dbReference type="PROSITE" id="PS50850"/>
    </source>
</evidence>
<feature type="transmembrane region" description="Helical" evidence="7">
    <location>
        <begin position="12"/>
        <end position="36"/>
    </location>
</feature>
<proteinExistence type="predicted"/>
<dbReference type="KEGG" id="sllo:ISP08_00800"/>
<evidence type="ECO:0000256" key="1">
    <source>
        <dbReference type="ARBA" id="ARBA00004651"/>
    </source>
</evidence>
<dbReference type="PANTHER" id="PTHR23517">
    <property type="entry name" value="RESISTANCE PROTEIN MDTM, PUTATIVE-RELATED-RELATED"/>
    <property type="match status" value="1"/>
</dbReference>
<feature type="transmembrane region" description="Helical" evidence="7">
    <location>
        <begin position="109"/>
        <end position="129"/>
    </location>
</feature>
<feature type="transmembrane region" description="Helical" evidence="7">
    <location>
        <begin position="302"/>
        <end position="321"/>
    </location>
</feature>
<dbReference type="InterPro" id="IPR036259">
    <property type="entry name" value="MFS_trans_sf"/>
</dbReference>
<evidence type="ECO:0000256" key="2">
    <source>
        <dbReference type="ARBA" id="ARBA00022448"/>
    </source>
</evidence>
<feature type="transmembrane region" description="Helical" evidence="7">
    <location>
        <begin position="48"/>
        <end position="68"/>
    </location>
</feature>
<feature type="domain" description="Major facilitator superfamily (MFS) profile" evidence="8">
    <location>
        <begin position="14"/>
        <end position="394"/>
    </location>
</feature>
<feature type="transmembrane region" description="Helical" evidence="7">
    <location>
        <begin position="342"/>
        <end position="364"/>
    </location>
</feature>
<keyword evidence="5 7" id="KW-1133">Transmembrane helix</keyword>
<evidence type="ECO:0000313" key="10">
    <source>
        <dbReference type="Proteomes" id="UP000594455"/>
    </source>
</evidence>
<dbReference type="Gene3D" id="1.20.1250.20">
    <property type="entry name" value="MFS general substrate transporter like domains"/>
    <property type="match status" value="1"/>
</dbReference>
<feature type="transmembrane region" description="Helical" evidence="7">
    <location>
        <begin position="215"/>
        <end position="236"/>
    </location>
</feature>
<feature type="transmembrane region" description="Helical" evidence="7">
    <location>
        <begin position="277"/>
        <end position="296"/>
    </location>
</feature>
<dbReference type="GO" id="GO:0005886">
    <property type="term" value="C:plasma membrane"/>
    <property type="evidence" value="ECO:0007669"/>
    <property type="project" value="UniProtKB-SubCell"/>
</dbReference>
<gene>
    <name evidence="9" type="ORF">ISP08_00800</name>
</gene>
<evidence type="ECO:0000256" key="6">
    <source>
        <dbReference type="ARBA" id="ARBA00023136"/>
    </source>
</evidence>
<dbReference type="RefSeq" id="WP_195718986.1">
    <property type="nucleotide sequence ID" value="NZ_CP064056.1"/>
</dbReference>
<feature type="transmembrane region" description="Helical" evidence="7">
    <location>
        <begin position="370"/>
        <end position="391"/>
    </location>
</feature>
<dbReference type="SUPFAM" id="SSF103473">
    <property type="entry name" value="MFS general substrate transporter"/>
    <property type="match status" value="1"/>
</dbReference>
<evidence type="ECO:0000256" key="5">
    <source>
        <dbReference type="ARBA" id="ARBA00022989"/>
    </source>
</evidence>
<feature type="transmembrane region" description="Helical" evidence="7">
    <location>
        <begin position="251"/>
        <end position="270"/>
    </location>
</feature>
<feature type="transmembrane region" description="Helical" evidence="7">
    <location>
        <begin position="80"/>
        <end position="103"/>
    </location>
</feature>
<dbReference type="InterPro" id="IPR050171">
    <property type="entry name" value="MFS_Transporters"/>
</dbReference>
<dbReference type="PANTHER" id="PTHR23517:SF13">
    <property type="entry name" value="MAJOR FACILITATOR SUPERFAMILY MFS_1"/>
    <property type="match status" value="1"/>
</dbReference>
<dbReference type="InterPro" id="IPR011701">
    <property type="entry name" value="MFS"/>
</dbReference>
<dbReference type="Pfam" id="PF07690">
    <property type="entry name" value="MFS_1"/>
    <property type="match status" value="1"/>
</dbReference>
<evidence type="ECO:0000256" key="3">
    <source>
        <dbReference type="ARBA" id="ARBA00022475"/>
    </source>
</evidence>
<protein>
    <submittedName>
        <fullName evidence="9">MFS transporter</fullName>
    </submittedName>
</protein>
<keyword evidence="2" id="KW-0813">Transport</keyword>
<sequence length="403" mass="42913">MNNQKNNNTKMKWGFIGAVYAFMIVMMGTTLPTPLYPIYSDTFQLSPLMITIIYAVYALGVIGGLLVFGQLSDRIGRRYVLIPGIILSVISAVVFLLASNVGLLLLGRVISGLSAGLFTSTATATIVNLAPDNKKNQASTIASSVNMLGLGFGPLLCGVLAQYLPYALHLVFIVDIVLLVPAFIGIWLMPEPIQNKQSFHIKVQKLSVPRKIRGTFIYAVIPVFVGFSMLGLFTAISPNFLGEILNIQNKAIIGVTVFLVFCASTVGQLLFKQKSDYNVLILGSATLIVGVILVGISLPLSSYALLLIGAIVSGFGQAFSFRAGLSTVNSVAPSDKQAEITSAFFTIAYVAISIPVVGVGLLQLGLSVQGAGIVFSIIVVVLAIISLLLLLTNHNKSNQNKAK</sequence>
<dbReference type="InterPro" id="IPR020846">
    <property type="entry name" value="MFS_dom"/>
</dbReference>
<keyword evidence="10" id="KW-1185">Reference proteome</keyword>
<dbReference type="EMBL" id="CP064056">
    <property type="protein sequence ID" value="QPM75307.1"/>
    <property type="molecule type" value="Genomic_DNA"/>
</dbReference>
<evidence type="ECO:0000256" key="7">
    <source>
        <dbReference type="SAM" id="Phobius"/>
    </source>
</evidence>
<dbReference type="PROSITE" id="PS50850">
    <property type="entry name" value="MFS"/>
    <property type="match status" value="1"/>
</dbReference>
<feature type="transmembrane region" description="Helical" evidence="7">
    <location>
        <begin position="167"/>
        <end position="189"/>
    </location>
</feature>
<name>A0A7T1B041_9STAP</name>
<reference evidence="9 10" key="1">
    <citation type="submission" date="2020-10" db="EMBL/GenBank/DDBJ databases">
        <title>Closed genome sequences of Staphylococcus lloydii sp. nov. and Staphylococcus durrellii sp. nov. Isolated from Captive Fruit Bats (Pteropus livingstonii).</title>
        <authorList>
            <person name="Fountain K."/>
        </authorList>
    </citation>
    <scope>NUCLEOTIDE SEQUENCE [LARGE SCALE GENOMIC DNA]</scope>
    <source>
        <strain evidence="9 10">23_2_7_LY</strain>
    </source>
</reference>
<comment type="subcellular location">
    <subcellularLocation>
        <location evidence="1">Cell membrane</location>
        <topology evidence="1">Multi-pass membrane protein</topology>
    </subcellularLocation>
</comment>
<keyword evidence="3" id="KW-1003">Cell membrane</keyword>
<dbReference type="Proteomes" id="UP000594455">
    <property type="component" value="Chromosome"/>
</dbReference>
<feature type="transmembrane region" description="Helical" evidence="7">
    <location>
        <begin position="141"/>
        <end position="161"/>
    </location>
</feature>
<dbReference type="AlphaFoldDB" id="A0A7T1B041"/>
<evidence type="ECO:0000313" key="9">
    <source>
        <dbReference type="EMBL" id="QPM75307.1"/>
    </source>
</evidence>
<keyword evidence="6 7" id="KW-0472">Membrane</keyword>
<organism evidence="9 10">
    <name type="scientific">Staphylococcus lloydii</name>
    <dbReference type="NCBI Taxonomy" id="2781774"/>
    <lineage>
        <taxon>Bacteria</taxon>
        <taxon>Bacillati</taxon>
        <taxon>Bacillota</taxon>
        <taxon>Bacilli</taxon>
        <taxon>Bacillales</taxon>
        <taxon>Staphylococcaceae</taxon>
        <taxon>Staphylococcus</taxon>
    </lineage>
</organism>
<evidence type="ECO:0000256" key="4">
    <source>
        <dbReference type="ARBA" id="ARBA00022692"/>
    </source>
</evidence>